<evidence type="ECO:0000256" key="12">
    <source>
        <dbReference type="ARBA" id="ARBA00037975"/>
    </source>
</evidence>
<keyword evidence="16" id="KW-1185">Reference proteome</keyword>
<keyword evidence="8" id="KW-0249">Electron transport</keyword>
<sequence>MSSTQRYTKVAVILHWLIALAIIGMFALGWYMGGLPKDAPKQTEFDLFNWGIYTWQMDEPGSVRNLYFNLHKSLGFTLLWLILFRVYWRITHTPPAMLASYSAFERKLATATHHCLYLLMVAMPLSGVLMTLYSKFGLKWFGLDVFGGLDNASLRDFFKESHELFANILLALFILHVVGALKHRFIDKDQTLSRMTLK</sequence>
<dbReference type="EMBL" id="FNFX01000003">
    <property type="protein sequence ID" value="SDK49922.1"/>
    <property type="molecule type" value="Genomic_DNA"/>
</dbReference>
<evidence type="ECO:0000256" key="6">
    <source>
        <dbReference type="ARBA" id="ARBA00022692"/>
    </source>
</evidence>
<proteinExistence type="inferred from homology"/>
<gene>
    <name evidence="15" type="ORF">SAMN05192566_1410</name>
</gene>
<dbReference type="InterPro" id="IPR011577">
    <property type="entry name" value="Cyt_b561_bac/Ni-Hgenase"/>
</dbReference>
<protein>
    <submittedName>
        <fullName evidence="15">Cytochrome b561</fullName>
    </submittedName>
</protein>
<keyword evidence="10" id="KW-0408">Iron</keyword>
<dbReference type="AlphaFoldDB" id="A0A1G9CE58"/>
<dbReference type="InterPro" id="IPR016174">
    <property type="entry name" value="Di-haem_cyt_TM"/>
</dbReference>
<evidence type="ECO:0000256" key="11">
    <source>
        <dbReference type="ARBA" id="ARBA00023136"/>
    </source>
</evidence>
<dbReference type="Proteomes" id="UP000198629">
    <property type="component" value="Unassembled WGS sequence"/>
</dbReference>
<dbReference type="STRING" id="492660.SAMN05192566_1410"/>
<dbReference type="RefSeq" id="WP_091471461.1">
    <property type="nucleotide sequence ID" value="NZ_FNFX01000003.1"/>
</dbReference>
<accession>A0A1G9CE58</accession>
<dbReference type="InterPro" id="IPR052168">
    <property type="entry name" value="Cytochrome_b561_oxidase"/>
</dbReference>
<dbReference type="PANTHER" id="PTHR30529:SF1">
    <property type="entry name" value="CYTOCHROME B561 HOMOLOG 2"/>
    <property type="match status" value="1"/>
</dbReference>
<evidence type="ECO:0000256" key="7">
    <source>
        <dbReference type="ARBA" id="ARBA00022723"/>
    </source>
</evidence>
<keyword evidence="4" id="KW-1003">Cell membrane</keyword>
<dbReference type="GO" id="GO:0020037">
    <property type="term" value="F:heme binding"/>
    <property type="evidence" value="ECO:0007669"/>
    <property type="project" value="TreeGrafter"/>
</dbReference>
<evidence type="ECO:0000256" key="2">
    <source>
        <dbReference type="ARBA" id="ARBA00004651"/>
    </source>
</evidence>
<comment type="subcellular location">
    <subcellularLocation>
        <location evidence="2">Cell membrane</location>
        <topology evidence="2">Multi-pass membrane protein</topology>
    </subcellularLocation>
</comment>
<dbReference type="GO" id="GO:0005886">
    <property type="term" value="C:plasma membrane"/>
    <property type="evidence" value="ECO:0007669"/>
    <property type="project" value="UniProtKB-SubCell"/>
</dbReference>
<keyword evidence="9 13" id="KW-1133">Transmembrane helix</keyword>
<evidence type="ECO:0000256" key="3">
    <source>
        <dbReference type="ARBA" id="ARBA00022448"/>
    </source>
</evidence>
<keyword evidence="7" id="KW-0479">Metal-binding</keyword>
<dbReference type="OrthoDB" id="8723024at2"/>
<keyword evidence="11 13" id="KW-0472">Membrane</keyword>
<dbReference type="SUPFAM" id="SSF81342">
    <property type="entry name" value="Transmembrane di-heme cytochromes"/>
    <property type="match status" value="1"/>
</dbReference>
<feature type="transmembrane region" description="Helical" evidence="13">
    <location>
        <begin position="164"/>
        <end position="181"/>
    </location>
</feature>
<dbReference type="Gene3D" id="1.20.950.20">
    <property type="entry name" value="Transmembrane di-heme cytochromes, Chain C"/>
    <property type="match status" value="1"/>
</dbReference>
<comment type="cofactor">
    <cofactor evidence="1">
        <name>heme b</name>
        <dbReference type="ChEBI" id="CHEBI:60344"/>
    </cofactor>
</comment>
<evidence type="ECO:0000256" key="1">
    <source>
        <dbReference type="ARBA" id="ARBA00001970"/>
    </source>
</evidence>
<dbReference type="PANTHER" id="PTHR30529">
    <property type="entry name" value="CYTOCHROME B561"/>
    <property type="match status" value="1"/>
</dbReference>
<evidence type="ECO:0000259" key="14">
    <source>
        <dbReference type="Pfam" id="PF01292"/>
    </source>
</evidence>
<dbReference type="GO" id="GO:0009055">
    <property type="term" value="F:electron transfer activity"/>
    <property type="evidence" value="ECO:0007669"/>
    <property type="project" value="InterPro"/>
</dbReference>
<evidence type="ECO:0000256" key="10">
    <source>
        <dbReference type="ARBA" id="ARBA00023004"/>
    </source>
</evidence>
<dbReference type="GO" id="GO:0046872">
    <property type="term" value="F:metal ion binding"/>
    <property type="evidence" value="ECO:0007669"/>
    <property type="project" value="UniProtKB-KW"/>
</dbReference>
<name>A0A1G9CE58_9PROT</name>
<feature type="transmembrane region" description="Helical" evidence="13">
    <location>
        <begin position="115"/>
        <end position="133"/>
    </location>
</feature>
<feature type="domain" description="Cytochrome b561 bacterial/Ni-hydrogenase" evidence="14">
    <location>
        <begin position="6"/>
        <end position="196"/>
    </location>
</feature>
<evidence type="ECO:0000313" key="15">
    <source>
        <dbReference type="EMBL" id="SDK49922.1"/>
    </source>
</evidence>
<evidence type="ECO:0000256" key="8">
    <source>
        <dbReference type="ARBA" id="ARBA00022982"/>
    </source>
</evidence>
<organism evidence="15 16">
    <name type="scientific">Methylophilus rhizosphaerae</name>
    <dbReference type="NCBI Taxonomy" id="492660"/>
    <lineage>
        <taxon>Bacteria</taxon>
        <taxon>Pseudomonadati</taxon>
        <taxon>Pseudomonadota</taxon>
        <taxon>Betaproteobacteria</taxon>
        <taxon>Nitrosomonadales</taxon>
        <taxon>Methylophilaceae</taxon>
        <taxon>Methylophilus</taxon>
    </lineage>
</organism>
<reference evidence="16" key="1">
    <citation type="submission" date="2016-10" db="EMBL/GenBank/DDBJ databases">
        <authorList>
            <person name="Varghese N."/>
            <person name="Submissions S."/>
        </authorList>
    </citation>
    <scope>NUCLEOTIDE SEQUENCE [LARGE SCALE GENOMIC DNA]</scope>
    <source>
        <strain evidence="16">CBMB127</strain>
    </source>
</reference>
<evidence type="ECO:0000313" key="16">
    <source>
        <dbReference type="Proteomes" id="UP000198629"/>
    </source>
</evidence>
<keyword evidence="3" id="KW-0813">Transport</keyword>
<evidence type="ECO:0000256" key="13">
    <source>
        <dbReference type="SAM" id="Phobius"/>
    </source>
</evidence>
<comment type="similarity">
    <text evidence="12">Belongs to the cytochrome b561 family.</text>
</comment>
<feature type="transmembrane region" description="Helical" evidence="13">
    <location>
        <begin position="12"/>
        <end position="32"/>
    </location>
</feature>
<evidence type="ECO:0000256" key="5">
    <source>
        <dbReference type="ARBA" id="ARBA00022617"/>
    </source>
</evidence>
<keyword evidence="6 13" id="KW-0812">Transmembrane</keyword>
<keyword evidence="5" id="KW-0349">Heme</keyword>
<evidence type="ECO:0000256" key="4">
    <source>
        <dbReference type="ARBA" id="ARBA00022475"/>
    </source>
</evidence>
<evidence type="ECO:0000256" key="9">
    <source>
        <dbReference type="ARBA" id="ARBA00022989"/>
    </source>
</evidence>
<dbReference type="GO" id="GO:0022904">
    <property type="term" value="P:respiratory electron transport chain"/>
    <property type="evidence" value="ECO:0007669"/>
    <property type="project" value="InterPro"/>
</dbReference>
<dbReference type="Pfam" id="PF01292">
    <property type="entry name" value="Ni_hydr_CYTB"/>
    <property type="match status" value="1"/>
</dbReference>
<feature type="transmembrane region" description="Helical" evidence="13">
    <location>
        <begin position="66"/>
        <end position="88"/>
    </location>
</feature>